<evidence type="ECO:0000313" key="6">
    <source>
        <dbReference type="Proteomes" id="UP001201163"/>
    </source>
</evidence>
<comment type="caution">
    <text evidence="5">The sequence shown here is derived from an EMBL/GenBank/DDBJ whole genome shotgun (WGS) entry which is preliminary data.</text>
</comment>
<dbReference type="Pfam" id="PF01501">
    <property type="entry name" value="Glyco_transf_8"/>
    <property type="match status" value="1"/>
</dbReference>
<name>A0AAD4QGQ8_9AGAM</name>
<keyword evidence="3" id="KW-0808">Transferase</keyword>
<dbReference type="Gene3D" id="3.40.50.150">
    <property type="entry name" value="Vaccinia Virus protein VP39"/>
    <property type="match status" value="1"/>
</dbReference>
<dbReference type="Gene3D" id="3.90.550.10">
    <property type="entry name" value="Spore Coat Polysaccharide Biosynthesis Protein SpsA, Chain A"/>
    <property type="match status" value="1"/>
</dbReference>
<comment type="similarity">
    <text evidence="1">Belongs to the glycosyltransferase 8 family.</text>
</comment>
<keyword evidence="4" id="KW-0479">Metal-binding</keyword>
<dbReference type="AlphaFoldDB" id="A0AAD4QGQ8"/>
<accession>A0AAD4QGQ8</accession>
<dbReference type="InterPro" id="IPR002495">
    <property type="entry name" value="Glyco_trans_8"/>
</dbReference>
<evidence type="ECO:0000256" key="4">
    <source>
        <dbReference type="ARBA" id="ARBA00022723"/>
    </source>
</evidence>
<keyword evidence="2" id="KW-0328">Glycosyltransferase</keyword>
<dbReference type="InterPro" id="IPR029063">
    <property type="entry name" value="SAM-dependent_MTases_sf"/>
</dbReference>
<dbReference type="SUPFAM" id="SSF53448">
    <property type="entry name" value="Nucleotide-diphospho-sugar transferases"/>
    <property type="match status" value="1"/>
</dbReference>
<gene>
    <name evidence="5" type="ORF">EDB92DRAFT_2082526</name>
</gene>
<dbReference type="Proteomes" id="UP001201163">
    <property type="component" value="Unassembled WGS sequence"/>
</dbReference>
<reference evidence="5" key="1">
    <citation type="submission" date="2022-01" db="EMBL/GenBank/DDBJ databases">
        <title>Comparative genomics reveals a dynamic genome evolution in the ectomycorrhizal milk-cap (Lactarius) mushrooms.</title>
        <authorList>
            <consortium name="DOE Joint Genome Institute"/>
            <person name="Lebreton A."/>
            <person name="Tang N."/>
            <person name="Kuo A."/>
            <person name="LaButti K."/>
            <person name="Drula E."/>
            <person name="Barry K."/>
            <person name="Clum A."/>
            <person name="Lipzen A."/>
            <person name="Mousain D."/>
            <person name="Ng V."/>
            <person name="Wang R."/>
            <person name="Wang X."/>
            <person name="Dai Y."/>
            <person name="Henrissat B."/>
            <person name="Grigoriev I.V."/>
            <person name="Guerin-Laguette A."/>
            <person name="Yu F."/>
            <person name="Martin F.M."/>
        </authorList>
    </citation>
    <scope>NUCLEOTIDE SEQUENCE</scope>
    <source>
        <strain evidence="5">QP</strain>
    </source>
</reference>
<organism evidence="5 6">
    <name type="scientific">Lactarius akahatsu</name>
    <dbReference type="NCBI Taxonomy" id="416441"/>
    <lineage>
        <taxon>Eukaryota</taxon>
        <taxon>Fungi</taxon>
        <taxon>Dikarya</taxon>
        <taxon>Basidiomycota</taxon>
        <taxon>Agaricomycotina</taxon>
        <taxon>Agaricomycetes</taxon>
        <taxon>Russulales</taxon>
        <taxon>Russulaceae</taxon>
        <taxon>Lactarius</taxon>
    </lineage>
</organism>
<dbReference type="Pfam" id="PF13578">
    <property type="entry name" value="Methyltransf_24"/>
    <property type="match status" value="1"/>
</dbReference>
<sequence>MAVSLNEQFIFTPTQDWFSFNVEAWKTLLPLVQSKAPRALEIGSWEGRSAVFLLTELCKTEGEIVCIDHFDLMRTQAGRERYSRIQHNLALAGGRFRVKDKFSVPALMEVLVEEMSATVPGFDWVYVDGSHEADDTFLDGELAWRLARKGAVFIFDDYHWDTQPQDSRHHPKRGIDAFLSLHEGEYHKISEEGQYQMVLQKTSDMRIGFIVEDKIHDGLESALGYGANVAYTVDESYVTPLMVSIHSLLKATTGRVSIYVLDCGLSEEGKQAIVKTIATREDVTLTFLELPPDSLAREKGAMWARIDLISVIPVERTLYLDADTLVFGDIQSLWKTNLGGNVLGAAVDVGHPYGHEGVGQGKYFNSGVLLMDLAGIRRRLPQIKELARGAHHWVYKDQDLLNVHFRGEWHEVPLIWNAQGLGTYADAQSTDRAQIATQMEEMKAKPSLVHFTGPMNPDVEIVLNPWVQPYTAKPWGYAGAPGHPFSEAWWKTLREVPGWEGHRTSGAFGEYTKREKGMALERAQKKLEDIGRIR</sequence>
<proteinExistence type="inferred from homology"/>
<evidence type="ECO:0000256" key="3">
    <source>
        <dbReference type="ARBA" id="ARBA00022679"/>
    </source>
</evidence>
<dbReference type="CDD" id="cd04194">
    <property type="entry name" value="GT8_A4GalT_like"/>
    <property type="match status" value="1"/>
</dbReference>
<dbReference type="GO" id="GO:0016757">
    <property type="term" value="F:glycosyltransferase activity"/>
    <property type="evidence" value="ECO:0007669"/>
    <property type="project" value="UniProtKB-KW"/>
</dbReference>
<keyword evidence="6" id="KW-1185">Reference proteome</keyword>
<dbReference type="PANTHER" id="PTHR13778:SF47">
    <property type="entry name" value="LIPOPOLYSACCHARIDE 1,3-GALACTOSYLTRANSFERASE"/>
    <property type="match status" value="1"/>
</dbReference>
<dbReference type="InterPro" id="IPR050748">
    <property type="entry name" value="Glycosyltrans_8_dom-fam"/>
</dbReference>
<dbReference type="EMBL" id="JAKELL010000006">
    <property type="protein sequence ID" value="KAH8998029.1"/>
    <property type="molecule type" value="Genomic_DNA"/>
</dbReference>
<dbReference type="InterPro" id="IPR029044">
    <property type="entry name" value="Nucleotide-diphossugar_trans"/>
</dbReference>
<protein>
    <submittedName>
        <fullName evidence="5">Glycosyltransferase family 8 protein</fullName>
    </submittedName>
</protein>
<dbReference type="PANTHER" id="PTHR13778">
    <property type="entry name" value="GLYCOSYLTRANSFERASE 8 DOMAIN-CONTAINING PROTEIN"/>
    <property type="match status" value="1"/>
</dbReference>
<dbReference type="GO" id="GO:0046872">
    <property type="term" value="F:metal ion binding"/>
    <property type="evidence" value="ECO:0007669"/>
    <property type="project" value="UniProtKB-KW"/>
</dbReference>
<evidence type="ECO:0000313" key="5">
    <source>
        <dbReference type="EMBL" id="KAH8998029.1"/>
    </source>
</evidence>
<dbReference type="SUPFAM" id="SSF53335">
    <property type="entry name" value="S-adenosyl-L-methionine-dependent methyltransferases"/>
    <property type="match status" value="1"/>
</dbReference>
<evidence type="ECO:0000256" key="2">
    <source>
        <dbReference type="ARBA" id="ARBA00022676"/>
    </source>
</evidence>
<evidence type="ECO:0000256" key="1">
    <source>
        <dbReference type="ARBA" id="ARBA00006351"/>
    </source>
</evidence>